<dbReference type="SUPFAM" id="SSF51905">
    <property type="entry name" value="FAD/NAD(P)-binding domain"/>
    <property type="match status" value="1"/>
</dbReference>
<sequence length="538" mass="57852">MLGQTEHMALSRWVGRLIGVREHLVDPGGGGAARVPHPVDVVVVGGGIAGVSAAVVLAERGVRVTVLEAAPVLGGRLAAWPETLKDGSRQVVGHGFHAFFRQYHNWRSVLRRADPTLAFLRPVPGYPVLSARWPAEEFGNLPAAPPANLLALLLRSPSLRLRDLRGMNRAAALPLLAYDPERTYAELDGRTAEELLDSLRLPDRARAMLFEVFAHSFFNHEAEMSAAELVAQFHFYLLGNAEGLAFDAPDDDHATTVWEPLARHLRRHGGRVLTGVTATRLDREPGGWRVTSGDGTTYRGGHLVLAVDPPALATLVGNSPGLVAAAPHLVARASAFGTPGPPYAVARYWLDGDVAARRAVFSGVSGQPTLDSVTLYHRLEHGARRWAEHTGGSVVELHAYACAPGVAADVLAERMRGELVTLWPEVAGLRVRDLRARVEARAPAFAPGGQATRPTVRTDAAGLYLAGDGIRVDFPCALMERAAATGIIAANHVLRAEGAAAEPVRSVRPRGLLTRRRGGRGRVPGENNRFTKLEQTYE</sequence>
<dbReference type="PANTHER" id="PTHR42923:SF43">
    <property type="entry name" value="AMINE OXIDASE"/>
    <property type="match status" value="1"/>
</dbReference>
<keyword evidence="3" id="KW-1185">Reference proteome</keyword>
<dbReference type="STRING" id="145854.GA0074692_5673"/>
<evidence type="ECO:0000259" key="1">
    <source>
        <dbReference type="Pfam" id="PF01593"/>
    </source>
</evidence>
<dbReference type="GO" id="GO:0016491">
    <property type="term" value="F:oxidoreductase activity"/>
    <property type="evidence" value="ECO:0007669"/>
    <property type="project" value="InterPro"/>
</dbReference>
<accession>A0A1C6TEI3</accession>
<dbReference type="Pfam" id="PF01593">
    <property type="entry name" value="Amino_oxidase"/>
    <property type="match status" value="1"/>
</dbReference>
<organism evidence="2 3">
    <name type="scientific">Micromonospora pallida</name>
    <dbReference type="NCBI Taxonomy" id="145854"/>
    <lineage>
        <taxon>Bacteria</taxon>
        <taxon>Bacillati</taxon>
        <taxon>Actinomycetota</taxon>
        <taxon>Actinomycetes</taxon>
        <taxon>Micromonosporales</taxon>
        <taxon>Micromonosporaceae</taxon>
        <taxon>Micromonospora</taxon>
    </lineage>
</organism>
<evidence type="ECO:0000313" key="3">
    <source>
        <dbReference type="Proteomes" id="UP000198959"/>
    </source>
</evidence>
<dbReference type="InterPro" id="IPR036188">
    <property type="entry name" value="FAD/NAD-bd_sf"/>
</dbReference>
<dbReference type="AlphaFoldDB" id="A0A1C6TEI3"/>
<dbReference type="PANTHER" id="PTHR42923">
    <property type="entry name" value="PROTOPORPHYRINOGEN OXIDASE"/>
    <property type="match status" value="1"/>
</dbReference>
<reference evidence="3" key="1">
    <citation type="submission" date="2016-06" db="EMBL/GenBank/DDBJ databases">
        <authorList>
            <person name="Varghese N."/>
            <person name="Submissions Spin"/>
        </authorList>
    </citation>
    <scope>NUCLEOTIDE SEQUENCE [LARGE SCALE GENOMIC DNA]</scope>
    <source>
        <strain evidence="3">DSM 43817</strain>
    </source>
</reference>
<dbReference type="InterPro" id="IPR002937">
    <property type="entry name" value="Amino_oxidase"/>
</dbReference>
<dbReference type="EMBL" id="FMHW01000002">
    <property type="protein sequence ID" value="SCL40200.1"/>
    <property type="molecule type" value="Genomic_DNA"/>
</dbReference>
<gene>
    <name evidence="2" type="ORF">GA0074692_5673</name>
</gene>
<dbReference type="InterPro" id="IPR050464">
    <property type="entry name" value="Zeta_carotene_desat/Oxidored"/>
</dbReference>
<name>A0A1C6TEI3_9ACTN</name>
<dbReference type="Proteomes" id="UP000198959">
    <property type="component" value="Unassembled WGS sequence"/>
</dbReference>
<feature type="domain" description="Amine oxidase" evidence="1">
    <location>
        <begin position="48"/>
        <end position="494"/>
    </location>
</feature>
<evidence type="ECO:0000313" key="2">
    <source>
        <dbReference type="EMBL" id="SCL40200.1"/>
    </source>
</evidence>
<dbReference type="Gene3D" id="3.50.50.60">
    <property type="entry name" value="FAD/NAD(P)-binding domain"/>
    <property type="match status" value="1"/>
</dbReference>
<dbReference type="PRINTS" id="PR00368">
    <property type="entry name" value="FADPNR"/>
</dbReference>
<proteinExistence type="predicted"/>
<protein>
    <submittedName>
        <fullName evidence="2">Isorenieratene synthase</fullName>
    </submittedName>
</protein>